<keyword evidence="1 3" id="KW-0547">Nucleotide-binding</keyword>
<keyword evidence="5" id="KW-0472">Membrane</keyword>
<keyword evidence="8" id="KW-1185">Reference proteome</keyword>
<dbReference type="EMBL" id="CP101497">
    <property type="protein sequence ID" value="UTT62631.1"/>
    <property type="molecule type" value="Genomic_DNA"/>
</dbReference>
<keyword evidence="2 3" id="KW-0067">ATP-binding</keyword>
<dbReference type="InterPro" id="IPR027417">
    <property type="entry name" value="P-loop_NTPase"/>
</dbReference>
<sequence>MHRLPPLPSPPRPPVRPPFPVIAVVAPLVGAVVIGLVTGSPFVLLFAVLSPLIAIATVLDGRRQARRAVRDESARFARECLEYEQAVLVAHADERADLDARHPLGPAADPDDRGAVRLGTAPAPSAMAPDAPPSSGDPVVDERLRGLLDRAHRHPALPVLLPRGPLLLQGTGAVAESLARRLQAEPGVVLERVAPADACPATATVLRVHSATRVVLHRPGGEPIVVRPELVSVRQLDQHTASRSTTAGPPPRVAWSELALRAAAEHVEGVPIGLDGSGAVGIDLERVGPHALVGGTTGSGKSEFLRALALSWAARLPPSAVHLLFVDFKGGATFAGLTRLPHVIGLVTDLDPLVAQRTLLSLRAELRRRERVLVDAGLRDVAQRPDVLARLVVLVDEFAALIDAFPELHAPFADLSARGRSLGVHLVLGTQHPAGAVRDAVAANCALRIAFRLSASAATGFIGRHAAEVASAPPGRALVIDADGARAVQVAVVDDADIVAVQERWASQPPIQSPWLPPLPERIDRAELAAFLAAPHPDPPRRGDDRNPITPALSGALPALAFGLLDEPSELRQRAALHEPASGGSLAVAGAPRSGRTTALIALRDAALEAACGVVVLPTSVADAWCLLEQLAEQPPTAALLLADDLDLLLADAGELAAELLQRWDAAVRAIRRVGGGAVAAVGAASSARSMLGTRFESRLLLRAVDADDHQLSGAPRGLFDRAAPPGRGWWHDVHVQVLDAGEGVLRPDRVVVPEWVPTAADALVVSRRPAAVADALRAAHPGHRIERDAAAAREAEGGATIELAPRLIIADPDAWHAAWAPFTAARRTTTVVLAQAESADARALLGVRATLPPLDPGCGDVWVLEPGEGVVRRRWPGLAAG</sequence>
<dbReference type="InterPro" id="IPR050206">
    <property type="entry name" value="FtsK/SpoIIIE/SftA"/>
</dbReference>
<proteinExistence type="predicted"/>
<evidence type="ECO:0000256" key="4">
    <source>
        <dbReference type="SAM" id="MobiDB-lite"/>
    </source>
</evidence>
<dbReference type="SMART" id="SM00382">
    <property type="entry name" value="AAA"/>
    <property type="match status" value="2"/>
</dbReference>
<name>A0ABY5FXZ8_9MICO</name>
<gene>
    <name evidence="7" type="ORF">NNL39_00470</name>
</gene>
<evidence type="ECO:0000256" key="3">
    <source>
        <dbReference type="PROSITE-ProRule" id="PRU00289"/>
    </source>
</evidence>
<dbReference type="Gene3D" id="3.40.50.300">
    <property type="entry name" value="P-loop containing nucleotide triphosphate hydrolases"/>
    <property type="match status" value="2"/>
</dbReference>
<feature type="region of interest" description="Disordered" evidence="4">
    <location>
        <begin position="100"/>
        <end position="140"/>
    </location>
</feature>
<dbReference type="InterPro" id="IPR003593">
    <property type="entry name" value="AAA+_ATPase"/>
</dbReference>
<protein>
    <submittedName>
        <fullName evidence="7">FtsK/SpoIIIE domain-containing protein</fullName>
    </submittedName>
</protein>
<dbReference type="PANTHER" id="PTHR22683:SF1">
    <property type="entry name" value="TYPE VII SECRETION SYSTEM PROTEIN ESSC"/>
    <property type="match status" value="1"/>
</dbReference>
<dbReference type="InterPro" id="IPR002543">
    <property type="entry name" value="FtsK_dom"/>
</dbReference>
<evidence type="ECO:0000313" key="8">
    <source>
        <dbReference type="Proteomes" id="UP001060039"/>
    </source>
</evidence>
<evidence type="ECO:0000259" key="6">
    <source>
        <dbReference type="PROSITE" id="PS50901"/>
    </source>
</evidence>
<dbReference type="Proteomes" id="UP001060039">
    <property type="component" value="Chromosome"/>
</dbReference>
<dbReference type="SUPFAM" id="SSF52540">
    <property type="entry name" value="P-loop containing nucleoside triphosphate hydrolases"/>
    <property type="match status" value="1"/>
</dbReference>
<evidence type="ECO:0000256" key="2">
    <source>
        <dbReference type="ARBA" id="ARBA00022840"/>
    </source>
</evidence>
<evidence type="ECO:0000256" key="5">
    <source>
        <dbReference type="SAM" id="Phobius"/>
    </source>
</evidence>
<evidence type="ECO:0000256" key="1">
    <source>
        <dbReference type="ARBA" id="ARBA00022741"/>
    </source>
</evidence>
<dbReference type="PANTHER" id="PTHR22683">
    <property type="entry name" value="SPORULATION PROTEIN RELATED"/>
    <property type="match status" value="1"/>
</dbReference>
<evidence type="ECO:0000313" key="7">
    <source>
        <dbReference type="EMBL" id="UTT62631.1"/>
    </source>
</evidence>
<accession>A0ABY5FXZ8</accession>
<dbReference type="RefSeq" id="WP_255159764.1">
    <property type="nucleotide sequence ID" value="NZ_CP101497.1"/>
</dbReference>
<feature type="domain" description="FtsK" evidence="6">
    <location>
        <begin position="277"/>
        <end position="460"/>
    </location>
</feature>
<reference evidence="7" key="1">
    <citation type="submission" date="2022-07" db="EMBL/GenBank/DDBJ databases">
        <title>Taxonomic analysis of Microcella humidisoli nov. sp., isolated from riverside soil.</title>
        <authorList>
            <person name="Molina K.M."/>
            <person name="Kim S.B."/>
        </authorList>
    </citation>
    <scope>NUCLEOTIDE SEQUENCE</scope>
    <source>
        <strain evidence="7">MMS21-STM10</strain>
    </source>
</reference>
<keyword evidence="5" id="KW-1133">Transmembrane helix</keyword>
<keyword evidence="5" id="KW-0812">Transmembrane</keyword>
<dbReference type="Pfam" id="PF01580">
    <property type="entry name" value="FtsK_SpoIIIE"/>
    <property type="match status" value="1"/>
</dbReference>
<dbReference type="PROSITE" id="PS50901">
    <property type="entry name" value="FTSK"/>
    <property type="match status" value="1"/>
</dbReference>
<dbReference type="CDD" id="cd01127">
    <property type="entry name" value="TrwB_TraG_TraD_VirD4"/>
    <property type="match status" value="1"/>
</dbReference>
<organism evidence="7 8">
    <name type="scientific">Microcella humidisoli</name>
    <dbReference type="NCBI Taxonomy" id="2963406"/>
    <lineage>
        <taxon>Bacteria</taxon>
        <taxon>Bacillati</taxon>
        <taxon>Actinomycetota</taxon>
        <taxon>Actinomycetes</taxon>
        <taxon>Micrococcales</taxon>
        <taxon>Microbacteriaceae</taxon>
        <taxon>Microcella</taxon>
    </lineage>
</organism>
<feature type="transmembrane region" description="Helical" evidence="5">
    <location>
        <begin position="42"/>
        <end position="59"/>
    </location>
</feature>
<feature type="binding site" evidence="3">
    <location>
        <begin position="295"/>
        <end position="302"/>
    </location>
    <ligand>
        <name>ATP</name>
        <dbReference type="ChEBI" id="CHEBI:30616"/>
    </ligand>
</feature>
<feature type="transmembrane region" description="Helical" evidence="5">
    <location>
        <begin position="20"/>
        <end position="37"/>
    </location>
</feature>